<keyword evidence="2" id="KW-0805">Transcription regulation</keyword>
<dbReference type="PANTHER" id="PTHR31190">
    <property type="entry name" value="DNA-BINDING DOMAIN"/>
    <property type="match status" value="1"/>
</dbReference>
<dbReference type="GO" id="GO:0009873">
    <property type="term" value="P:ethylene-activated signaling pathway"/>
    <property type="evidence" value="ECO:0007669"/>
    <property type="project" value="InterPro"/>
</dbReference>
<reference evidence="9 10" key="1">
    <citation type="journal article" date="2017" name="Nature">
        <title>The Apostasia genome and the evolution of orchids.</title>
        <authorList>
            <person name="Zhang G.Q."/>
            <person name="Liu K.W."/>
            <person name="Li Z."/>
            <person name="Lohaus R."/>
            <person name="Hsiao Y.Y."/>
            <person name="Niu S.C."/>
            <person name="Wang J.Y."/>
            <person name="Lin Y.C."/>
            <person name="Xu Q."/>
            <person name="Chen L.J."/>
            <person name="Yoshida K."/>
            <person name="Fujiwara S."/>
            <person name="Wang Z.W."/>
            <person name="Zhang Y.Q."/>
            <person name="Mitsuda N."/>
            <person name="Wang M."/>
            <person name="Liu G.H."/>
            <person name="Pecoraro L."/>
            <person name="Huang H.X."/>
            <person name="Xiao X.J."/>
            <person name="Lin M."/>
            <person name="Wu X.Y."/>
            <person name="Wu W.L."/>
            <person name="Chen Y.Y."/>
            <person name="Chang S.B."/>
            <person name="Sakamoto S."/>
            <person name="Ohme-Takagi M."/>
            <person name="Yagi M."/>
            <person name="Zeng S.J."/>
            <person name="Shen C.Y."/>
            <person name="Yeh C.M."/>
            <person name="Luo Y.B."/>
            <person name="Tsai W.C."/>
            <person name="Van de Peer Y."/>
            <person name="Liu Z.J."/>
        </authorList>
    </citation>
    <scope>NUCLEOTIDE SEQUENCE [LARGE SCALE GENOMIC DNA]</scope>
    <source>
        <strain evidence="10">cv. Shenzhen</strain>
        <tissue evidence="9">Stem</tissue>
    </source>
</reference>
<dbReference type="EMBL" id="KZ452015">
    <property type="protein sequence ID" value="PKA51011.1"/>
    <property type="molecule type" value="Genomic_DNA"/>
</dbReference>
<keyword evidence="4" id="KW-0804">Transcription</keyword>
<evidence type="ECO:0000256" key="6">
    <source>
        <dbReference type="SAM" id="MobiDB-lite"/>
    </source>
</evidence>
<name>A0A2I0A645_9ASPA</name>
<dbReference type="Gene3D" id="3.30.730.10">
    <property type="entry name" value="AP2/ERF domain"/>
    <property type="match status" value="1"/>
</dbReference>
<keyword evidence="5" id="KW-0539">Nucleus</keyword>
<dbReference type="InterPro" id="IPR001471">
    <property type="entry name" value="AP2/ERF_dom"/>
</dbReference>
<proteinExistence type="predicted"/>
<feature type="compositionally biased region" description="Low complexity" evidence="6">
    <location>
        <begin position="138"/>
        <end position="156"/>
    </location>
</feature>
<feature type="domain" description="AP2/ERF" evidence="8">
    <location>
        <begin position="176"/>
        <end position="234"/>
    </location>
</feature>
<dbReference type="CDD" id="cd00018">
    <property type="entry name" value="AP2"/>
    <property type="match status" value="1"/>
</dbReference>
<accession>A0A2I0A645</accession>
<protein>
    <submittedName>
        <fullName evidence="9">Ethylene-responsive transcription factor 1B</fullName>
    </submittedName>
</protein>
<keyword evidence="10" id="KW-1185">Reference proteome</keyword>
<dbReference type="GO" id="GO:0003700">
    <property type="term" value="F:DNA-binding transcription factor activity"/>
    <property type="evidence" value="ECO:0007669"/>
    <property type="project" value="InterPro"/>
</dbReference>
<dbReference type="AlphaFoldDB" id="A0A2I0A645"/>
<dbReference type="Proteomes" id="UP000236161">
    <property type="component" value="Unassembled WGS sequence"/>
</dbReference>
<evidence type="ECO:0000256" key="1">
    <source>
        <dbReference type="ARBA" id="ARBA00004123"/>
    </source>
</evidence>
<dbReference type="InterPro" id="IPR016177">
    <property type="entry name" value="DNA-bd_dom_sf"/>
</dbReference>
<dbReference type="GO" id="GO:0003677">
    <property type="term" value="F:DNA binding"/>
    <property type="evidence" value="ECO:0007669"/>
    <property type="project" value="UniProtKB-KW"/>
</dbReference>
<dbReference type="InterPro" id="IPR036955">
    <property type="entry name" value="AP2/ERF_dom_sf"/>
</dbReference>
<dbReference type="FunFam" id="3.30.730.10:FF:000001">
    <property type="entry name" value="Ethylene-responsive transcription factor 2"/>
    <property type="match status" value="1"/>
</dbReference>
<dbReference type="PRINTS" id="PR00367">
    <property type="entry name" value="ETHRSPELEMNT"/>
</dbReference>
<evidence type="ECO:0000256" key="7">
    <source>
        <dbReference type="SAM" id="Phobius"/>
    </source>
</evidence>
<dbReference type="SUPFAM" id="SSF54171">
    <property type="entry name" value="DNA-binding domain"/>
    <property type="match status" value="1"/>
</dbReference>
<evidence type="ECO:0000256" key="3">
    <source>
        <dbReference type="ARBA" id="ARBA00023125"/>
    </source>
</evidence>
<gene>
    <name evidence="9" type="primary">ERF1B</name>
    <name evidence="9" type="ORF">AXF42_Ash007668</name>
</gene>
<dbReference type="InterPro" id="IPR044808">
    <property type="entry name" value="ERF_plant"/>
</dbReference>
<dbReference type="PANTHER" id="PTHR31190:SF72">
    <property type="entry name" value="AP2 DOMAIN CONTAINING PROTEIN, EXPRESSED"/>
    <property type="match status" value="1"/>
</dbReference>
<evidence type="ECO:0000256" key="4">
    <source>
        <dbReference type="ARBA" id="ARBA00023163"/>
    </source>
</evidence>
<dbReference type="STRING" id="1088818.A0A2I0A645"/>
<evidence type="ECO:0000313" key="10">
    <source>
        <dbReference type="Proteomes" id="UP000236161"/>
    </source>
</evidence>
<keyword evidence="3" id="KW-0238">DNA-binding</keyword>
<sequence>MNNFLEVTPRAHKRVGPHICCHFHSRPGPYLTHVPNLLGFGPQNISIGLGPIYPASSSSAIKPTVRLLLRGIRPENPASWSFFLLPRWRRRRKRRKAAVLIFLVVSMASSVSPSLPFNDNDSEEMLLFDMMLSAASSSSGRSSLSGSTTDSDVSAPRPKEEEVESSSPRRREQRRSYRGVRRRPWGKFAAEIRDSSRHGVRVWLGTFDTPEAAAMAYDQAAFSLRGAMSVLNFPVEKVRESLREVRYAEEGCSPVVALKRLHSVPRKSSLPSSSAAAAAVDRKIESVVELEDLGVEYLEELLEVSEIARCC</sequence>
<keyword evidence="7" id="KW-0812">Transmembrane</keyword>
<evidence type="ECO:0000256" key="5">
    <source>
        <dbReference type="ARBA" id="ARBA00023242"/>
    </source>
</evidence>
<organism evidence="9 10">
    <name type="scientific">Apostasia shenzhenica</name>
    <dbReference type="NCBI Taxonomy" id="1088818"/>
    <lineage>
        <taxon>Eukaryota</taxon>
        <taxon>Viridiplantae</taxon>
        <taxon>Streptophyta</taxon>
        <taxon>Embryophyta</taxon>
        <taxon>Tracheophyta</taxon>
        <taxon>Spermatophyta</taxon>
        <taxon>Magnoliopsida</taxon>
        <taxon>Liliopsida</taxon>
        <taxon>Asparagales</taxon>
        <taxon>Orchidaceae</taxon>
        <taxon>Apostasioideae</taxon>
        <taxon>Apostasia</taxon>
    </lineage>
</organism>
<keyword evidence="7" id="KW-1133">Transmembrane helix</keyword>
<evidence type="ECO:0000313" key="9">
    <source>
        <dbReference type="EMBL" id="PKA51011.1"/>
    </source>
</evidence>
<dbReference type="Pfam" id="PF00847">
    <property type="entry name" value="AP2"/>
    <property type="match status" value="1"/>
</dbReference>
<dbReference type="PROSITE" id="PS51032">
    <property type="entry name" value="AP2_ERF"/>
    <property type="match status" value="1"/>
</dbReference>
<evidence type="ECO:0000259" key="8">
    <source>
        <dbReference type="PROSITE" id="PS51032"/>
    </source>
</evidence>
<comment type="subcellular location">
    <subcellularLocation>
        <location evidence="1">Nucleus</location>
    </subcellularLocation>
</comment>
<dbReference type="GO" id="GO:0005634">
    <property type="term" value="C:nucleus"/>
    <property type="evidence" value="ECO:0007669"/>
    <property type="project" value="UniProtKB-SubCell"/>
</dbReference>
<feature type="transmembrane region" description="Helical" evidence="7">
    <location>
        <begin position="97"/>
        <end position="115"/>
    </location>
</feature>
<dbReference type="OrthoDB" id="670255at2759"/>
<evidence type="ECO:0000256" key="2">
    <source>
        <dbReference type="ARBA" id="ARBA00023015"/>
    </source>
</evidence>
<keyword evidence="7" id="KW-0472">Membrane</keyword>
<feature type="region of interest" description="Disordered" evidence="6">
    <location>
        <begin position="138"/>
        <end position="178"/>
    </location>
</feature>
<dbReference type="SMART" id="SM00380">
    <property type="entry name" value="AP2"/>
    <property type="match status" value="1"/>
</dbReference>